<feature type="region of interest" description="Disordered" evidence="2">
    <location>
        <begin position="2721"/>
        <end position="2762"/>
    </location>
</feature>
<feature type="compositionally biased region" description="Low complexity" evidence="2">
    <location>
        <begin position="310"/>
        <end position="320"/>
    </location>
</feature>
<feature type="region of interest" description="Disordered" evidence="2">
    <location>
        <begin position="2464"/>
        <end position="2495"/>
    </location>
</feature>
<feature type="region of interest" description="Disordered" evidence="2">
    <location>
        <begin position="1526"/>
        <end position="1585"/>
    </location>
</feature>
<feature type="region of interest" description="Disordered" evidence="2">
    <location>
        <begin position="547"/>
        <end position="574"/>
    </location>
</feature>
<feature type="region of interest" description="Disordered" evidence="2">
    <location>
        <begin position="4123"/>
        <end position="4171"/>
    </location>
</feature>
<feature type="compositionally biased region" description="Low complexity" evidence="2">
    <location>
        <begin position="2983"/>
        <end position="2996"/>
    </location>
</feature>
<organism evidence="3 4">
    <name type="scientific">Leptomonas seymouri</name>
    <dbReference type="NCBI Taxonomy" id="5684"/>
    <lineage>
        <taxon>Eukaryota</taxon>
        <taxon>Discoba</taxon>
        <taxon>Euglenozoa</taxon>
        <taxon>Kinetoplastea</taxon>
        <taxon>Metakinetoplastina</taxon>
        <taxon>Trypanosomatida</taxon>
        <taxon>Trypanosomatidae</taxon>
        <taxon>Leishmaniinae</taxon>
        <taxon>Leptomonas</taxon>
    </lineage>
</organism>
<feature type="region of interest" description="Disordered" evidence="2">
    <location>
        <begin position="3149"/>
        <end position="3175"/>
    </location>
</feature>
<dbReference type="VEuPathDB" id="TriTrypDB:Lsey_0134_0070"/>
<comment type="caution">
    <text evidence="3">The sequence shown here is derived from an EMBL/GenBank/DDBJ whole genome shotgun (WGS) entry which is preliminary data.</text>
</comment>
<feature type="compositionally biased region" description="Polar residues" evidence="2">
    <location>
        <begin position="2582"/>
        <end position="2591"/>
    </location>
</feature>
<proteinExistence type="predicted"/>
<feature type="region of interest" description="Disordered" evidence="2">
    <location>
        <begin position="3337"/>
        <end position="3371"/>
    </location>
</feature>
<protein>
    <submittedName>
        <fullName evidence="3">Uncharacterized protein</fullName>
    </submittedName>
</protein>
<feature type="compositionally biased region" description="Basic and acidic residues" evidence="2">
    <location>
        <begin position="3416"/>
        <end position="3432"/>
    </location>
</feature>
<feature type="compositionally biased region" description="Basic and acidic residues" evidence="2">
    <location>
        <begin position="195"/>
        <end position="215"/>
    </location>
</feature>
<feature type="compositionally biased region" description="Pro residues" evidence="2">
    <location>
        <begin position="2476"/>
        <end position="2488"/>
    </location>
</feature>
<feature type="compositionally biased region" description="Low complexity" evidence="2">
    <location>
        <begin position="1360"/>
        <end position="1369"/>
    </location>
</feature>
<dbReference type="OMA" id="RNANFRM"/>
<feature type="compositionally biased region" description="Basic residues" evidence="2">
    <location>
        <begin position="328"/>
        <end position="339"/>
    </location>
</feature>
<feature type="coiled-coil region" evidence="1">
    <location>
        <begin position="3890"/>
        <end position="3917"/>
    </location>
</feature>
<feature type="region of interest" description="Disordered" evidence="2">
    <location>
        <begin position="914"/>
        <end position="972"/>
    </location>
</feature>
<keyword evidence="4" id="KW-1185">Reference proteome</keyword>
<reference evidence="3 4" key="1">
    <citation type="journal article" date="2015" name="PLoS Pathog.">
        <title>Leptomonas seymouri: Adaptations to the Dixenous Life Cycle Analyzed by Genome Sequencing, Transcriptome Profiling and Co-infection with Leishmania donovani.</title>
        <authorList>
            <person name="Kraeva N."/>
            <person name="Butenko A."/>
            <person name="Hlavacova J."/>
            <person name="Kostygov A."/>
            <person name="Myskova J."/>
            <person name="Grybchuk D."/>
            <person name="Lestinova T."/>
            <person name="Votypka J."/>
            <person name="Volf P."/>
            <person name="Opperdoes F."/>
            <person name="Flegontov P."/>
            <person name="Lukes J."/>
            <person name="Yurchenko V."/>
        </authorList>
    </citation>
    <scope>NUCLEOTIDE SEQUENCE [LARGE SCALE GENOMIC DNA]</scope>
    <source>
        <strain evidence="3 4">ATCC 30220</strain>
    </source>
</reference>
<feature type="region of interest" description="Disordered" evidence="2">
    <location>
        <begin position="3452"/>
        <end position="3496"/>
    </location>
</feature>
<feature type="region of interest" description="Disordered" evidence="2">
    <location>
        <begin position="3615"/>
        <end position="3643"/>
    </location>
</feature>
<dbReference type="OrthoDB" id="267699at2759"/>
<feature type="region of interest" description="Disordered" evidence="2">
    <location>
        <begin position="137"/>
        <end position="244"/>
    </location>
</feature>
<feature type="compositionally biased region" description="Pro residues" evidence="2">
    <location>
        <begin position="444"/>
        <end position="453"/>
    </location>
</feature>
<feature type="compositionally biased region" description="Basic and acidic residues" evidence="2">
    <location>
        <begin position="2359"/>
        <end position="2370"/>
    </location>
</feature>
<dbReference type="EMBL" id="LJSK01000134">
    <property type="protein sequence ID" value="KPI86374.1"/>
    <property type="molecule type" value="Genomic_DNA"/>
</dbReference>
<feature type="region of interest" description="Disordered" evidence="2">
    <location>
        <begin position="1078"/>
        <end position="1113"/>
    </location>
</feature>
<feature type="region of interest" description="Disordered" evidence="2">
    <location>
        <begin position="1441"/>
        <end position="1478"/>
    </location>
</feature>
<feature type="region of interest" description="Disordered" evidence="2">
    <location>
        <begin position="1360"/>
        <end position="1381"/>
    </location>
</feature>
<feature type="region of interest" description="Disordered" evidence="2">
    <location>
        <begin position="257"/>
        <end position="374"/>
    </location>
</feature>
<evidence type="ECO:0000313" key="3">
    <source>
        <dbReference type="EMBL" id="KPI86374.1"/>
    </source>
</evidence>
<feature type="compositionally biased region" description="Low complexity" evidence="2">
    <location>
        <begin position="231"/>
        <end position="244"/>
    </location>
</feature>
<accession>A0A0N1HY12</accession>
<feature type="compositionally biased region" description="Basic and acidic residues" evidence="2">
    <location>
        <begin position="930"/>
        <end position="944"/>
    </location>
</feature>
<feature type="compositionally biased region" description="Basic and acidic residues" evidence="2">
    <location>
        <begin position="3019"/>
        <end position="3028"/>
    </location>
</feature>
<feature type="compositionally biased region" description="Polar residues" evidence="2">
    <location>
        <begin position="2850"/>
        <end position="2868"/>
    </location>
</feature>
<feature type="compositionally biased region" description="Polar residues" evidence="2">
    <location>
        <begin position="1919"/>
        <end position="1936"/>
    </location>
</feature>
<feature type="compositionally biased region" description="Low complexity" evidence="2">
    <location>
        <begin position="3278"/>
        <end position="3289"/>
    </location>
</feature>
<feature type="compositionally biased region" description="Basic and acidic residues" evidence="2">
    <location>
        <begin position="1980"/>
        <end position="1995"/>
    </location>
</feature>
<feature type="region of interest" description="Disordered" evidence="2">
    <location>
        <begin position="1193"/>
        <end position="1313"/>
    </location>
</feature>
<feature type="compositionally biased region" description="Polar residues" evidence="2">
    <location>
        <begin position="3481"/>
        <end position="3493"/>
    </location>
</feature>
<feature type="compositionally biased region" description="Polar residues" evidence="2">
    <location>
        <begin position="2151"/>
        <end position="2162"/>
    </location>
</feature>
<feature type="compositionally biased region" description="Polar residues" evidence="2">
    <location>
        <begin position="1098"/>
        <end position="1109"/>
    </location>
</feature>
<feature type="compositionally biased region" description="Basic and acidic residues" evidence="2">
    <location>
        <begin position="2750"/>
        <end position="2760"/>
    </location>
</feature>
<feature type="compositionally biased region" description="Polar residues" evidence="2">
    <location>
        <begin position="2721"/>
        <end position="2738"/>
    </location>
</feature>
<dbReference type="Proteomes" id="UP000038009">
    <property type="component" value="Unassembled WGS sequence"/>
</dbReference>
<feature type="region of interest" description="Disordered" evidence="2">
    <location>
        <begin position="1916"/>
        <end position="1937"/>
    </location>
</feature>
<feature type="compositionally biased region" description="Polar residues" evidence="2">
    <location>
        <begin position="3149"/>
        <end position="3167"/>
    </location>
</feature>
<keyword evidence="1" id="KW-0175">Coiled coil</keyword>
<feature type="coiled-coil region" evidence="1">
    <location>
        <begin position="3198"/>
        <end position="3225"/>
    </location>
</feature>
<feature type="compositionally biased region" description="Acidic residues" evidence="2">
    <location>
        <begin position="1528"/>
        <end position="1544"/>
    </location>
</feature>
<name>A0A0N1HY12_LEPSE</name>
<feature type="compositionally biased region" description="Acidic residues" evidence="2">
    <location>
        <begin position="564"/>
        <end position="574"/>
    </location>
</feature>
<feature type="region of interest" description="Disordered" evidence="2">
    <location>
        <begin position="2983"/>
        <end position="3092"/>
    </location>
</feature>
<feature type="region of interest" description="Disordered" evidence="2">
    <location>
        <begin position="2142"/>
        <end position="2168"/>
    </location>
</feature>
<feature type="region of interest" description="Disordered" evidence="2">
    <location>
        <begin position="2582"/>
        <end position="2605"/>
    </location>
</feature>
<feature type="compositionally biased region" description="Polar residues" evidence="2">
    <location>
        <begin position="165"/>
        <end position="182"/>
    </location>
</feature>
<evidence type="ECO:0000256" key="1">
    <source>
        <dbReference type="SAM" id="Coils"/>
    </source>
</evidence>
<feature type="compositionally biased region" description="Basic and acidic residues" evidence="2">
    <location>
        <begin position="1221"/>
        <end position="1231"/>
    </location>
</feature>
<feature type="compositionally biased region" description="Pro residues" evidence="2">
    <location>
        <begin position="2346"/>
        <end position="2356"/>
    </location>
</feature>
<feature type="region of interest" description="Disordered" evidence="2">
    <location>
        <begin position="2344"/>
        <end position="2370"/>
    </location>
</feature>
<feature type="compositionally biased region" description="Low complexity" evidence="2">
    <location>
        <begin position="959"/>
        <end position="968"/>
    </location>
</feature>
<feature type="compositionally biased region" description="Polar residues" evidence="2">
    <location>
        <begin position="3615"/>
        <end position="3625"/>
    </location>
</feature>
<feature type="region of interest" description="Disordered" evidence="2">
    <location>
        <begin position="1978"/>
        <end position="2015"/>
    </location>
</feature>
<feature type="region of interest" description="Disordered" evidence="2">
    <location>
        <begin position="2525"/>
        <end position="2562"/>
    </location>
</feature>
<sequence>MQQDHCGTAMVAPLHAEKMEMYNPCGPSLAVGEVPAPADLAHAVARYVRRRCRRAHALAPHGVHQIEFFGANALSASSWEDVPDQDEAEEAHLIAVSQLAEAQLLQCLLHVRLNPNEVPSQSELPGDYCVAVSSTEGAAFTPPPVTKGEGSSSDVSGDEEVNQGKPASTEKTITRPSGTVHSPSPRPPNPLITTDYEHSTAGDYEAEQRRAYDRKKSTHASDMPIAPPAAPSSRLSSSPMSPSGAKAKELYYAYTHQSVPPPRAPSQLAAQSSTRSLGAARSGVAPAHPNPSPSTAAVTADNRMERQVSRARASQEQRSSQLEEGKGRRWHSASGRARHRSEDDEVPAGVGNAGGEGGSQKAVPASHRTRRGTIQPLTPAELAAAVGSWPSRIMQYTLATKLAEAALSSPLVGSEGSVKKTACAEGEDNQNVKEREAAEGATATPPPRPPPPQDNAKKRVEDNSELRELIQRIRDALQYTNLATSVTRLSFPSFARFYLSDPALPTVHGEGNNGSAPRDAVVERCLAQLTDALVSAAVVPDVEEAKGEKFSDVNNNGGSHGSSEEEDAEEEEESLVFTGDMVMDTELLLRHTPTILAASSSPKLKEAQPKNHGRSGSLKSARSVARRALRRLLHLAPSWHNGTMCTTPLVVGVLRRYKPQDTSSSCALDGGAPGLRIRLVPAAELGMHGGTGHAAALSTTEESSNATLWFYNALLIEVTGHDVAYTPEVDGEATVDADALPLEDEEGAKTIFHDDVPDTHRRQWHQQQQRIGRESSVGVETRDVDTGVARRRLSRQQCATWQQLLTLAQFIHVAGTPTQVEMTARYVALAIRRRREARHEHHHRRQSLNQSLLLSSAVPVSGGAAAASPIAQPSIAESAVPVSVPAFFFTLTQTSLQVAAEAAATRVLQYDEGEADDTHHEPQPIQPGRVDVRSRTSDGDEGKGNSKRGVQLQQTDAKSSGGASSASSLVPPRHGLFSGPGLSLRALLGWRSAPPPSPSAAATVTALPSMPKPSFPSDTSPSFSPLSVPRAADTAIPTTAVVSSTDDLIMKWMYDTLIPIFYETTVMCSEAGEVDGTGAAPLGRPASSSGEAVATAGGKTSSANNSNSGNRHRYRLRRQRVLLGRVQVITASMVHRDQYHSDGDVMPSDLSAAHGAHAIHVDGETTAITEAQLLYYLLLNQLFFDTAVPASNAADEAAVDEVSPASRSQWRRARSAPSSKHPADELRRTECKSSPQASPHPRQRRALSATPQRRVCFHEDAKRGTPHQRTAQSKAPAEKWQQHSEAMGSESFGAPTAAAPASTTRLGSLSPSPKSILKSGWRYKAEKLVRSSAPAVSVVPFRSFLLWRWLAAEVLTPPAAAEPQRNAAAPEEEKPDEGKARSLRVAGLSPTLHLGSAAYLAEAQTLAVRVASDVAAMLLLSGLQAEQYTCHRQLQQKHYNEKNGCGNTKGPPAATAGDKSEGNEDELGPPPPPGADVLEGRHEAAFQCDDILPLAKGVAEAVVRAALAPVVYVGFMPQQLQSVGQDVDVAESESSGDEGDDFDAESVATSKGQLRGKNVLGDNPELDDDGGCGSGPSDSGPAISVLSPTLPPDVFQRFQALSVLCLYRVQRETLESVTRPLDLALRRLTWCLAQHRLHLLCQPLLQFWEADDMAALTEMAATALSPFSSVSLSKTSAEAKTLLERCAEAEDGLRFHVCQVLQLYEECYVLPHLLTAAGAPHAVGLRLGEEADVAKEGSFDAHVAHSHNSEGGERAPELCKRCFSPLAPLHEECVESPLLPTRGSRVAASTLHAVQQQQSQRSVNAFVPLCFGTAKITQKASMATFTTPAEMPMSPQQQSQATWHASLPNWSGMAALSAWNPVAVDSSFDLHSSVCCDWRSMRLSGGGGGGSIGAAANDFAAAVVASSSLRVPSVAASHATGSTRPHSTNSSPNILNATTTTATNTTTTVTAITAATDSLLSTSDALLSVNYLTSTVPASHSERLRSIGRRGRDAEESSPAEASIDMPQQQQQPQLRSVGFATQPNLMQPTAAPTLQQVYSPVTSDVASHVASLFEGLPSSIAAADSGAPTRHRFSSRWLKLMPYQEQWQQQQHQQQQRGLYELSFLPSFVTFRAVTPIPPRFHGPIAGANTRRKTAATVAREAKSAPRDTMLQSTKPPTSVAPSGLSIPTARPAATVTAVEENGSSGAADVDVPTPTAECTGPALSQSHSFFTAQLRMGSVIESRLLSPFVEETKCLLVSSLLQNWVLPRWGTLTQLGAHAVRQAKGTRDPLSLEGHCTPASLQADIPSGMQEHQGQHDVVLHPSEHEDAPHYRYHNSGEVVMSTAKPSVDAAATPVAASAISIPPLSPLASPAPPQNEDSKNGKRADGEHVKEECYALQARMQNMQEALNEIFQACRDLTAATRQYELALVLEDPKAPSTAVLIPHEVAGGAPVDPHLTHRGKQPWHEMPPQTCSLSVTLPASSENVSATSPPLSYQPPPTPPPPPSSAASHEFLRKTREQRERILALCKRMLSLLVATERYPARKHAKREESVPPPRLSKAQRAGDGAPQLHESPSRARVASLGSLSQCMRGPPCPILSDSSVASTSDQQQHHQHNSFLGSGGPSQLFSPLLEPIRRSSTAFTLISAPAPLIDTPSNTANSTLSSREDVTGSVLSSNVLIAVPVAMDPAEPPLQLDDPKSQRRCRSNSVGEVLPQVLSPTSLHKKVVVVLKEEEVSLRNVSAEASHSTEGAASTAQPPERSYLNESAMQHDAREDQKDSNVLSATAQHNNISAPVPPPTATAEGEPTELQLRGLTQGIASPISETTARHDCAQQTLPGGPSTRYDAGTQTLSFAYTEQHHNADERESQFQSLEVRSTARSEANVRNGTRRSEGVCCGDSLRSIETAEVTPYKHHHHHHGSNKRSGGKTAEEATVDGNTGEVADDHSSSDDDDYSSSTLSPVSEHSSNRLSNAIVSGSTSPLPSTVFLSSTAAVAASALFEGQPPQQQQQQQRRQATSAGDQSWNAAGCNEPNSADEMVERESDAGRRVGGWQRPASPLPAPHVARCISLPTQSHTPSPSPTHQHRTANETGTMQDATDKHECAEGSEDEDAERLTEGVYDGSSHAGAPQHVDTTVAEYEVSWPGLHGGSVNASSVKAAEETQIANAKTHTARQATTTVLSSSSSPWRERTPARSSEAAVTALADLQQRLGGSNSTVIELRQQLQRAEANARAQEQAMAHLQWQLEKTAAALHRSVASQEAELERMQLHPPPPLTPLRRSAAMNTVDTYVQSERQQPLLSPSVSSSPPKAELRTAQQSHGRAASEGSNGDLETRLMEKIDAGVQVHMAESLSMRDAAKASAVGEGDAAASSRSTPAGPSLTASHTSAEQRVRELEADMRNATFRMEQWRALLEAERHARAVQVDSLSQQLEIEQRWRQRRENSRSVSRDRSPPLFESAWLPSTAGVDTATSSSCVHIAPPSRFTDQQPSPRYGERRRSESLSPVNWQDSSANMRDAEEQRVAAALTQQAEELKEREEGLKRRIASVLDRLHTAETRLEEQQQQQSVCEAAAREDERRKLELHVATLQRELEAARLRNLENAELIASHAHTRSHRSSNTEAETEDVGVQTSHVCAVSQDSTSTTAAREAEQVGEEMEPRAAQQRLQEELLEEPREQEAGKSLHSTAVAALRRDLEERSRDAQMSRESLIEEREAHGRTKVILEETVAAMALARAAHKAKETLLQQDTAEWWTAFVNASAEWTKEKALLIHSAYGGRLQLQEQQLHASMVSAMETERMQSETLSALRTALTAAREDAAAREGDLQREVSAMKRDATALAATHAAATSLRQLRAAQEAHLREDTATWWSAWEACTTQWMGEKSLLISDTYQRQLQAREQQQLKLEAGMQGEISDYASTIESLRQELSLARHEAKHLNESLKTHVTAHERAVEEVSRVHAAHIAAQEAVNSNVEKLVCRAAAWWTSRESCLVLWAEATASLLENTYESMLRVQRQKQGEAAGQLAVMSARHEEVLGTLRKQLADARQADQEGRQTLRKEEEAHTRTVTALQAMQAASAAVRKAEVSQQDRLQRSTAAWWGARGGCVLDWMEAKVRLVESTYDVQQRLYQDIVSAAMESARRTVKGVSTHATREKGVQADAVLNHHKGRSPRKAGNDRITRGAAEGDSPRGARSPDVVMMSLEDPLGLRYELQRKTRRIHSLEEHVQQLEAAHIADQQALIALRALLQQERSESGSLLPTGATITRANGAAAVPSSNRSHAWPPAPPSPPNFSVAFTPSRAPPRGWGEEVINEGPYLTPSRSTDLVKSRRLTPSEYRQRFAGM</sequence>
<feature type="compositionally biased region" description="Polar residues" evidence="2">
    <location>
        <begin position="2997"/>
        <end position="3006"/>
    </location>
</feature>
<feature type="coiled-coil region" evidence="1">
    <location>
        <begin position="3496"/>
        <end position="3577"/>
    </location>
</feature>
<feature type="region of interest" description="Disordered" evidence="2">
    <location>
        <begin position="3416"/>
        <end position="3439"/>
    </location>
</feature>
<evidence type="ECO:0000313" key="4">
    <source>
        <dbReference type="Proteomes" id="UP000038009"/>
    </source>
</evidence>
<feature type="region of interest" description="Disordered" evidence="2">
    <location>
        <begin position="599"/>
        <end position="621"/>
    </location>
</feature>
<evidence type="ECO:0000256" key="2">
    <source>
        <dbReference type="SAM" id="MobiDB-lite"/>
    </source>
</evidence>
<feature type="region of interest" description="Disordered" evidence="2">
    <location>
        <begin position="3238"/>
        <end position="3259"/>
    </location>
</feature>
<gene>
    <name evidence="3" type="ORF">ABL78_4560</name>
</gene>
<feature type="region of interest" description="Disordered" evidence="2">
    <location>
        <begin position="2841"/>
        <end position="2877"/>
    </location>
</feature>
<feature type="region of interest" description="Disordered" evidence="2">
    <location>
        <begin position="3271"/>
        <end position="3312"/>
    </location>
</feature>
<feature type="compositionally biased region" description="Polar residues" evidence="2">
    <location>
        <begin position="2939"/>
        <end position="2949"/>
    </location>
</feature>
<feature type="compositionally biased region" description="Basic residues" evidence="2">
    <location>
        <begin position="2893"/>
        <end position="2907"/>
    </location>
</feature>
<feature type="compositionally biased region" description="Polar residues" evidence="2">
    <location>
        <begin position="3351"/>
        <end position="3367"/>
    </location>
</feature>
<feature type="compositionally biased region" description="Low complexity" evidence="2">
    <location>
        <begin position="1294"/>
        <end position="1313"/>
    </location>
</feature>
<feature type="region of interest" description="Disordered" evidence="2">
    <location>
        <begin position="411"/>
        <end position="462"/>
    </location>
</feature>
<feature type="region of interest" description="Disordered" evidence="2">
    <location>
        <begin position="2891"/>
        <end position="2949"/>
    </location>
</feature>